<accession>X0T7A2</accession>
<dbReference type="AlphaFoldDB" id="X0T7A2"/>
<proteinExistence type="predicted"/>
<dbReference type="EMBL" id="BARS01003468">
    <property type="protein sequence ID" value="GAF83216.1"/>
    <property type="molecule type" value="Genomic_DNA"/>
</dbReference>
<evidence type="ECO:0000313" key="1">
    <source>
        <dbReference type="EMBL" id="GAF83216.1"/>
    </source>
</evidence>
<gene>
    <name evidence="1" type="ORF">S01H1_06722</name>
</gene>
<feature type="non-terminal residue" evidence="1">
    <location>
        <position position="161"/>
    </location>
</feature>
<name>X0T7A2_9ZZZZ</name>
<reference evidence="1" key="1">
    <citation type="journal article" date="2014" name="Front. Microbiol.">
        <title>High frequency of phylogenetically diverse reductive dehalogenase-homologous genes in deep subseafloor sedimentary metagenomes.</title>
        <authorList>
            <person name="Kawai M."/>
            <person name="Futagami T."/>
            <person name="Toyoda A."/>
            <person name="Takaki Y."/>
            <person name="Nishi S."/>
            <person name="Hori S."/>
            <person name="Arai W."/>
            <person name="Tsubouchi T."/>
            <person name="Morono Y."/>
            <person name="Uchiyama I."/>
            <person name="Ito T."/>
            <person name="Fujiyama A."/>
            <person name="Inagaki F."/>
            <person name="Takami H."/>
        </authorList>
    </citation>
    <scope>NUCLEOTIDE SEQUENCE</scope>
    <source>
        <strain evidence="1">Expedition CK06-06</strain>
    </source>
</reference>
<organism evidence="1">
    <name type="scientific">marine sediment metagenome</name>
    <dbReference type="NCBI Taxonomy" id="412755"/>
    <lineage>
        <taxon>unclassified sequences</taxon>
        <taxon>metagenomes</taxon>
        <taxon>ecological metagenomes</taxon>
    </lineage>
</organism>
<sequence length="161" mass="18653">MYCIYNDQELSSRMAAGVVMKYAIEQGFIRTVDFVPWNYTKSLPVLEKGRRVIMIGVTFLVGEMYGIKDISNGEFVWISHHTGDVLRLLANKGPAYCKPVIPEVTTFKLDGKKMYTVHSESVAELTFEYYYPTLEVPKFIKWIGWYDTGKYEHEDNANEIR</sequence>
<comment type="caution">
    <text evidence="1">The sequence shown here is derived from an EMBL/GenBank/DDBJ whole genome shotgun (WGS) entry which is preliminary data.</text>
</comment>
<protein>
    <submittedName>
        <fullName evidence="1">Uncharacterized protein</fullName>
    </submittedName>
</protein>